<accession>A0AAX3N868</accession>
<evidence type="ECO:0000313" key="9">
    <source>
        <dbReference type="Proteomes" id="UP001214992"/>
    </source>
</evidence>
<name>A0AAX3N868_9ENTR</name>
<dbReference type="NCBIfam" id="TIGR01308">
    <property type="entry name" value="rpmD_bact"/>
    <property type="match status" value="1"/>
</dbReference>
<evidence type="ECO:0000256" key="5">
    <source>
        <dbReference type="HAMAP-Rule" id="MF_01371"/>
    </source>
</evidence>
<dbReference type="GO" id="GO:0015934">
    <property type="term" value="C:large ribosomal subunit"/>
    <property type="evidence" value="ECO:0007669"/>
    <property type="project" value="InterPro"/>
</dbReference>
<evidence type="ECO:0000256" key="3">
    <source>
        <dbReference type="ARBA" id="ARBA00022980"/>
    </source>
</evidence>
<evidence type="ECO:0000256" key="4">
    <source>
        <dbReference type="ARBA" id="ARBA00023274"/>
    </source>
</evidence>
<keyword evidence="3 5" id="KW-0689">Ribosomal protein</keyword>
<dbReference type="InterPro" id="IPR036919">
    <property type="entry name" value="Ribo_uL30_ferredoxin-like_sf"/>
</dbReference>
<feature type="domain" description="Large ribosomal subunit protein uL30-like ferredoxin-like fold" evidence="7">
    <location>
        <begin position="6"/>
        <end position="55"/>
    </location>
</feature>
<evidence type="ECO:0000256" key="6">
    <source>
        <dbReference type="RuleBase" id="RU003734"/>
    </source>
</evidence>
<dbReference type="InterPro" id="IPR016082">
    <property type="entry name" value="Ribosomal_uL30_ferredoxin-like"/>
</dbReference>
<evidence type="ECO:0000313" key="8">
    <source>
        <dbReference type="EMBL" id="WDI78578.1"/>
    </source>
</evidence>
<comment type="similarity">
    <text evidence="1 5 6">Belongs to the universal ribosomal protein uL30 family.</text>
</comment>
<protein>
    <recommendedName>
        <fullName evidence="5">Large ribosomal subunit protein uL30</fullName>
    </recommendedName>
</protein>
<organism evidence="8 9">
    <name type="scientific">Candidatus Purcelliella pentastirinorum</name>
    <dbReference type="NCBI Taxonomy" id="472834"/>
    <lineage>
        <taxon>Bacteria</taxon>
        <taxon>Pseudomonadati</taxon>
        <taxon>Pseudomonadota</taxon>
        <taxon>Gammaproteobacteria</taxon>
        <taxon>Enterobacterales</taxon>
        <taxon>Enterobacteriaceae</taxon>
        <taxon>Candidatus Purcelliella</taxon>
    </lineage>
</organism>
<evidence type="ECO:0000256" key="1">
    <source>
        <dbReference type="ARBA" id="ARBA00007594"/>
    </source>
</evidence>
<comment type="subunit">
    <text evidence="2 5">Part of the 50S ribosomal subunit.</text>
</comment>
<dbReference type="InterPro" id="IPR005996">
    <property type="entry name" value="Ribosomal_uL30_bac-type"/>
</dbReference>
<dbReference type="GO" id="GO:0006412">
    <property type="term" value="P:translation"/>
    <property type="evidence" value="ECO:0007669"/>
    <property type="project" value="UniProtKB-UniRule"/>
</dbReference>
<dbReference type="HAMAP" id="MF_01371_B">
    <property type="entry name" value="Ribosomal_uL30_B"/>
    <property type="match status" value="1"/>
</dbReference>
<dbReference type="RefSeq" id="WP_274360604.1">
    <property type="nucleotide sequence ID" value="NZ_CP110496.1"/>
</dbReference>
<evidence type="ECO:0000256" key="2">
    <source>
        <dbReference type="ARBA" id="ARBA00011838"/>
    </source>
</evidence>
<dbReference type="Gene3D" id="3.30.1390.20">
    <property type="entry name" value="Ribosomal protein L30, ferredoxin-like fold domain"/>
    <property type="match status" value="1"/>
</dbReference>
<dbReference type="Pfam" id="PF00327">
    <property type="entry name" value="Ribosomal_L30"/>
    <property type="match status" value="1"/>
</dbReference>
<reference evidence="8" key="1">
    <citation type="submission" date="2022-11" db="EMBL/GenBank/DDBJ databases">
        <title>Genomic comparisons reveal selection pressure and functional variation between nutritional endosymbionts of cave-adapted and epigean Hawaiian planthoppers.</title>
        <authorList>
            <person name="Gossett J.M."/>
            <person name="Porter M.L."/>
            <person name="Vasquez Y."/>
            <person name="Bennett G.M."/>
            <person name="Chong R.A."/>
        </authorList>
    </citation>
    <scope>NUCLEOTIDE SEQUENCE</scope>
    <source>
        <strain evidence="8">OPOL2</strain>
    </source>
</reference>
<keyword evidence="4 5" id="KW-0687">Ribonucleoprotein</keyword>
<evidence type="ECO:0000259" key="7">
    <source>
        <dbReference type="Pfam" id="PF00327"/>
    </source>
</evidence>
<sequence>MSNKITILQKRSSIGVIKKHKLILLGLGLRGVGHIVKRINNSSILGMIKKISYLVEILR</sequence>
<dbReference type="InterPro" id="IPR018038">
    <property type="entry name" value="Ribosomal_uL30_CS"/>
</dbReference>
<dbReference type="GO" id="GO:0003735">
    <property type="term" value="F:structural constituent of ribosome"/>
    <property type="evidence" value="ECO:0007669"/>
    <property type="project" value="InterPro"/>
</dbReference>
<dbReference type="EMBL" id="CP110496">
    <property type="protein sequence ID" value="WDI78578.1"/>
    <property type="molecule type" value="Genomic_DNA"/>
</dbReference>
<dbReference type="PROSITE" id="PS00634">
    <property type="entry name" value="RIBOSOMAL_L30"/>
    <property type="match status" value="1"/>
</dbReference>
<dbReference type="SUPFAM" id="SSF55129">
    <property type="entry name" value="Ribosomal protein L30p/L7e"/>
    <property type="match status" value="1"/>
</dbReference>
<dbReference type="PIRSF" id="PIRSF002211">
    <property type="entry name" value="Ribosomal_L30_bac-type"/>
    <property type="match status" value="1"/>
</dbReference>
<proteinExistence type="inferred from homology"/>
<dbReference type="AlphaFoldDB" id="A0AAX3N868"/>
<dbReference type="Proteomes" id="UP001214992">
    <property type="component" value="Chromosome"/>
</dbReference>
<gene>
    <name evidence="5 8" type="primary">rpmD</name>
    <name evidence="8" type="ORF">ONB71_00270</name>
</gene>